<accession>A0A8J2RDX2</accession>
<gene>
    <name evidence="2" type="ORF">DGAL_LOCUS5108</name>
</gene>
<reference evidence="2" key="1">
    <citation type="submission" date="2021-11" db="EMBL/GenBank/DDBJ databases">
        <authorList>
            <person name="Schell T."/>
        </authorList>
    </citation>
    <scope>NUCLEOTIDE SEQUENCE</scope>
    <source>
        <strain evidence="2">M5</strain>
    </source>
</reference>
<dbReference type="AlphaFoldDB" id="A0A8J2RDX2"/>
<protein>
    <submittedName>
        <fullName evidence="2">Uncharacterized protein</fullName>
    </submittedName>
</protein>
<evidence type="ECO:0000313" key="3">
    <source>
        <dbReference type="Proteomes" id="UP000789390"/>
    </source>
</evidence>
<keyword evidence="1" id="KW-1133">Transmembrane helix</keyword>
<keyword evidence="1" id="KW-0812">Transmembrane</keyword>
<keyword evidence="3" id="KW-1185">Reference proteome</keyword>
<evidence type="ECO:0000256" key="1">
    <source>
        <dbReference type="SAM" id="Phobius"/>
    </source>
</evidence>
<organism evidence="2 3">
    <name type="scientific">Daphnia galeata</name>
    <dbReference type="NCBI Taxonomy" id="27404"/>
    <lineage>
        <taxon>Eukaryota</taxon>
        <taxon>Metazoa</taxon>
        <taxon>Ecdysozoa</taxon>
        <taxon>Arthropoda</taxon>
        <taxon>Crustacea</taxon>
        <taxon>Branchiopoda</taxon>
        <taxon>Diplostraca</taxon>
        <taxon>Cladocera</taxon>
        <taxon>Anomopoda</taxon>
        <taxon>Daphniidae</taxon>
        <taxon>Daphnia</taxon>
    </lineage>
</organism>
<keyword evidence="1" id="KW-0472">Membrane</keyword>
<dbReference type="Proteomes" id="UP000789390">
    <property type="component" value="Unassembled WGS sequence"/>
</dbReference>
<dbReference type="OrthoDB" id="10001438at2759"/>
<sequence>MADFRRFIEYGQLRRHWFVVISLSTIFILISSQFNHELTLQHLYVNQIKIKPISDSVKVSKNIQKDGPISYAVFCTTTPNGESYRSYDYAYNVPLTALAWERIGFKSIVLIIGSRCEWENDPTLSLILSRLEERSGIAIFVKTSLNYRSTISQMARIFVTNFKEFPGKESDYLITSDADLWPIRKEHFIPHSNMDIVLVHGECCGEFKMNNKFYSMYPMSNIGATVSIWRQLMNENHSIAYDSESILNYLQDVFGEISWSSDIVGRETWYMDQRLISIRIAEWMELHGQNSVYRVSDKGFSRADRASWAEVEKLSSEQFLSKFDSHLPRKGYLPKQQAKIKPLIDFMYGNNSLESKWIHKYNQEFLEKVNNWIEFNNLDY</sequence>
<proteinExistence type="predicted"/>
<dbReference type="EMBL" id="CAKKLH010000090">
    <property type="protein sequence ID" value="CAH0102665.1"/>
    <property type="molecule type" value="Genomic_DNA"/>
</dbReference>
<evidence type="ECO:0000313" key="2">
    <source>
        <dbReference type="EMBL" id="CAH0102665.1"/>
    </source>
</evidence>
<name>A0A8J2RDX2_9CRUS</name>
<comment type="caution">
    <text evidence="2">The sequence shown here is derived from an EMBL/GenBank/DDBJ whole genome shotgun (WGS) entry which is preliminary data.</text>
</comment>
<feature type="transmembrane region" description="Helical" evidence="1">
    <location>
        <begin position="16"/>
        <end position="34"/>
    </location>
</feature>